<dbReference type="RefSeq" id="WP_188091403.1">
    <property type="nucleotide sequence ID" value="NZ_JACVFC010000005.1"/>
</dbReference>
<dbReference type="Proteomes" id="UP000659124">
    <property type="component" value="Unassembled WGS sequence"/>
</dbReference>
<accession>A0ABR7TV33</accession>
<sequence length="304" mass="36237">MNYNPAAMRSEMQDTQQRFVTFVDKLEIKLKEFAEASLPELTEMNDNDEDAYKQTYHRMKSAVLGQVDSIRKKAYDVLEEKVMLYQVPWEDAALRQQFMDMRNTCQERYTQLEDLIQYYREKIEETFSEDLEAKYQYILDEYERIKDKFLCTQCGGGLTIDKIYFTTTYIACPFCQTQNTFEPSSQAKSLEHLGRSLAEKRTAHLLKASHHNGQLEEDAFRKKHRLEMDMAFEQNSREKTRLAAELANAVQHWENTRNETIRLYKNYLRAMFDEWNNINPGLTAEHERFHERMLQDYLDSKKNN</sequence>
<comment type="caution">
    <text evidence="1">The sequence shown here is derived from an EMBL/GenBank/DDBJ whole genome shotgun (WGS) entry which is preliminary data.</text>
</comment>
<name>A0ABR7TV33_9BACT</name>
<protein>
    <submittedName>
        <fullName evidence="1">Uncharacterized protein</fullName>
    </submittedName>
</protein>
<organism evidence="1 2">
    <name type="scientific">Chitinophaga qingshengii</name>
    <dbReference type="NCBI Taxonomy" id="1569794"/>
    <lineage>
        <taxon>Bacteria</taxon>
        <taxon>Pseudomonadati</taxon>
        <taxon>Bacteroidota</taxon>
        <taxon>Chitinophagia</taxon>
        <taxon>Chitinophagales</taxon>
        <taxon>Chitinophagaceae</taxon>
        <taxon>Chitinophaga</taxon>
    </lineage>
</organism>
<gene>
    <name evidence="1" type="ORF">ICL07_28150</name>
</gene>
<keyword evidence="2" id="KW-1185">Reference proteome</keyword>
<reference evidence="1 2" key="1">
    <citation type="submission" date="2020-09" db="EMBL/GenBank/DDBJ databases">
        <title>Genome sequences of type strains of Chitinophaga qingshengii and Chitinophaga varians.</title>
        <authorList>
            <person name="Kittiwongwattana C."/>
        </authorList>
    </citation>
    <scope>NUCLEOTIDE SEQUENCE [LARGE SCALE GENOMIC DNA]</scope>
    <source>
        <strain evidence="1 2">JCM 30026</strain>
    </source>
</reference>
<proteinExistence type="predicted"/>
<evidence type="ECO:0000313" key="1">
    <source>
        <dbReference type="EMBL" id="MBC9934292.1"/>
    </source>
</evidence>
<evidence type="ECO:0000313" key="2">
    <source>
        <dbReference type="Proteomes" id="UP000659124"/>
    </source>
</evidence>
<dbReference type="EMBL" id="JACVFC010000005">
    <property type="protein sequence ID" value="MBC9934292.1"/>
    <property type="molecule type" value="Genomic_DNA"/>
</dbReference>